<dbReference type="RefSeq" id="WP_003075052.1">
    <property type="nucleotide sequence ID" value="NZ_BBJZ01000021.1"/>
</dbReference>
<evidence type="ECO:0000256" key="1">
    <source>
        <dbReference type="ARBA" id="ARBA00008138"/>
    </source>
</evidence>
<accession>A0A8B4S421</accession>
<dbReference type="InterPro" id="IPR011610">
    <property type="entry name" value="SAM_mthyl_Trfase_ML2640-like"/>
</dbReference>
<dbReference type="NCBIfam" id="TIGR00027">
    <property type="entry name" value="mthyl_TIGR00027"/>
    <property type="match status" value="1"/>
</dbReference>
<dbReference type="EMBL" id="UFXL01000001">
    <property type="protein sequence ID" value="SUY77912.1"/>
    <property type="molecule type" value="Genomic_DNA"/>
</dbReference>
<gene>
    <name evidence="5" type="ORF">NCTC10698_02821</name>
</gene>
<sequence>MTAIVCPSPSALRVAMARAVHQILEDEPVFADRFAVATLGSAEAAKLLRQPLVHNDVASRSLRAGIVARARWAEDRLLEAVAAGCIQYAIVGAGLDTWALRMAAQLPAVRIFELDQPAMLTWKNRLYESNGWGLPSSLCQLGIDLRETGTVQGLKAAGMDLDSPVSLSMLGLLVYLSDEAVEREISALSRLATGSTIMLDYRVDEQQLNPMEQLMMQFTAQMMAAGGEPWHASSTPQRMTGLLGAAGFEVEEDLGPSLLNARFFAGRRDGLQIAGGGFRYLSAVKRA</sequence>
<dbReference type="AlphaFoldDB" id="A0A8B4S421"/>
<keyword evidence="3 5" id="KW-0808">Transferase</keyword>
<dbReference type="GO" id="GO:0032259">
    <property type="term" value="P:methylation"/>
    <property type="evidence" value="ECO:0007669"/>
    <property type="project" value="UniProtKB-KW"/>
</dbReference>
<proteinExistence type="inferred from homology"/>
<comment type="similarity">
    <text evidence="1 4">Belongs to the UPF0677 family.</text>
</comment>
<protein>
    <recommendedName>
        <fullName evidence="4">S-adenosyl-L-methionine-dependent methyltransferase</fullName>
        <ecNumber evidence="4">2.1.1.-</ecNumber>
    </recommendedName>
</protein>
<dbReference type="InterPro" id="IPR029063">
    <property type="entry name" value="SAM-dependent_MTases_sf"/>
</dbReference>
<evidence type="ECO:0000256" key="4">
    <source>
        <dbReference type="RuleBase" id="RU362030"/>
    </source>
</evidence>
<organism evidence="5 6">
    <name type="scientific">Comamonas testosteroni</name>
    <name type="common">Pseudomonas testosteroni</name>
    <dbReference type="NCBI Taxonomy" id="285"/>
    <lineage>
        <taxon>Bacteria</taxon>
        <taxon>Pseudomonadati</taxon>
        <taxon>Pseudomonadota</taxon>
        <taxon>Betaproteobacteria</taxon>
        <taxon>Burkholderiales</taxon>
        <taxon>Comamonadaceae</taxon>
        <taxon>Comamonas</taxon>
    </lineage>
</organism>
<evidence type="ECO:0000313" key="6">
    <source>
        <dbReference type="Proteomes" id="UP000255070"/>
    </source>
</evidence>
<dbReference type="InterPro" id="IPR007213">
    <property type="entry name" value="Ppm1/Ppm2/Tcmp"/>
</dbReference>
<comment type="caution">
    <text evidence="5">The sequence shown here is derived from an EMBL/GenBank/DDBJ whole genome shotgun (WGS) entry which is preliminary data.</text>
</comment>
<evidence type="ECO:0000313" key="5">
    <source>
        <dbReference type="EMBL" id="SUY77912.1"/>
    </source>
</evidence>
<keyword evidence="4" id="KW-0949">S-adenosyl-L-methionine</keyword>
<dbReference type="PANTHER" id="PTHR43619:SF2">
    <property type="entry name" value="S-ADENOSYL-L-METHIONINE-DEPENDENT METHYLTRANSFERASES SUPERFAMILY PROTEIN"/>
    <property type="match status" value="1"/>
</dbReference>
<dbReference type="GO" id="GO:0008168">
    <property type="term" value="F:methyltransferase activity"/>
    <property type="evidence" value="ECO:0007669"/>
    <property type="project" value="UniProtKB-UniRule"/>
</dbReference>
<keyword evidence="6" id="KW-1185">Reference proteome</keyword>
<name>A0A8B4S421_COMTE</name>
<dbReference type="Pfam" id="PF04072">
    <property type="entry name" value="LCM"/>
    <property type="match status" value="1"/>
</dbReference>
<dbReference type="EC" id="2.1.1.-" evidence="4"/>
<evidence type="ECO:0000256" key="3">
    <source>
        <dbReference type="ARBA" id="ARBA00022679"/>
    </source>
</evidence>
<dbReference type="GeneID" id="63999069"/>
<dbReference type="SUPFAM" id="SSF53335">
    <property type="entry name" value="S-adenosyl-L-methionine-dependent methyltransferases"/>
    <property type="match status" value="1"/>
</dbReference>
<evidence type="ECO:0000256" key="2">
    <source>
        <dbReference type="ARBA" id="ARBA00022603"/>
    </source>
</evidence>
<dbReference type="Proteomes" id="UP000255070">
    <property type="component" value="Unassembled WGS sequence"/>
</dbReference>
<reference evidence="5 6" key="1">
    <citation type="submission" date="2018-06" db="EMBL/GenBank/DDBJ databases">
        <authorList>
            <consortium name="Pathogen Informatics"/>
            <person name="Doyle S."/>
        </authorList>
    </citation>
    <scope>NUCLEOTIDE SEQUENCE [LARGE SCALE GENOMIC DNA]</scope>
    <source>
        <strain evidence="5 6">NCTC10698</strain>
    </source>
</reference>
<comment type="function">
    <text evidence="4">Exhibits S-adenosyl-L-methionine-dependent methyltransferase activity.</text>
</comment>
<dbReference type="PANTHER" id="PTHR43619">
    <property type="entry name" value="S-ADENOSYL-L-METHIONINE-DEPENDENT METHYLTRANSFERASE YKTD-RELATED"/>
    <property type="match status" value="1"/>
</dbReference>
<keyword evidence="2 4" id="KW-0489">Methyltransferase</keyword>
<dbReference type="Gene3D" id="3.40.50.150">
    <property type="entry name" value="Vaccinia Virus protein VP39"/>
    <property type="match status" value="1"/>
</dbReference>